<gene>
    <name evidence="3" type="ORF">FTUN_5006</name>
</gene>
<evidence type="ECO:0008006" key="5">
    <source>
        <dbReference type="Google" id="ProtNLM"/>
    </source>
</evidence>
<evidence type="ECO:0000256" key="2">
    <source>
        <dbReference type="SAM" id="Phobius"/>
    </source>
</evidence>
<keyword evidence="4" id="KW-1185">Reference proteome</keyword>
<feature type="transmembrane region" description="Helical" evidence="2">
    <location>
        <begin position="238"/>
        <end position="260"/>
    </location>
</feature>
<dbReference type="EMBL" id="CP053452">
    <property type="protein sequence ID" value="QJW97432.1"/>
    <property type="molecule type" value="Genomic_DNA"/>
</dbReference>
<reference evidence="4" key="1">
    <citation type="submission" date="2020-05" db="EMBL/GenBank/DDBJ databases">
        <title>Frigoriglobus tundricola gen. nov., sp. nov., a psychrotolerant cellulolytic planctomycete of the family Gemmataceae with two divergent copies of 16S rRNA gene.</title>
        <authorList>
            <person name="Kulichevskaya I.S."/>
            <person name="Ivanova A.A."/>
            <person name="Naumoff D.G."/>
            <person name="Beletsky A.V."/>
            <person name="Rijpstra W.I.C."/>
            <person name="Sinninghe Damste J.S."/>
            <person name="Mardanov A.V."/>
            <person name="Ravin N.V."/>
            <person name="Dedysh S.N."/>
        </authorList>
    </citation>
    <scope>NUCLEOTIDE SEQUENCE [LARGE SCALE GENOMIC DNA]</scope>
    <source>
        <strain evidence="4">PL17</strain>
    </source>
</reference>
<keyword evidence="2" id="KW-1133">Transmembrane helix</keyword>
<dbReference type="Proteomes" id="UP000503447">
    <property type="component" value="Chromosome"/>
</dbReference>
<feature type="transmembrane region" description="Helical" evidence="2">
    <location>
        <begin position="26"/>
        <end position="44"/>
    </location>
</feature>
<proteinExistence type="predicted"/>
<evidence type="ECO:0000256" key="1">
    <source>
        <dbReference type="SAM" id="MobiDB-lite"/>
    </source>
</evidence>
<feature type="compositionally biased region" description="Basic and acidic residues" evidence="1">
    <location>
        <begin position="1"/>
        <end position="19"/>
    </location>
</feature>
<evidence type="ECO:0000313" key="4">
    <source>
        <dbReference type="Proteomes" id="UP000503447"/>
    </source>
</evidence>
<keyword evidence="2" id="KW-0472">Membrane</keyword>
<dbReference type="AlphaFoldDB" id="A0A6M5YWW5"/>
<keyword evidence="2" id="KW-0812">Transmembrane</keyword>
<feature type="region of interest" description="Disordered" evidence="1">
    <location>
        <begin position="1"/>
        <end position="20"/>
    </location>
</feature>
<dbReference type="InterPro" id="IPR025570">
    <property type="entry name" value="DUF4337"/>
</dbReference>
<protein>
    <recommendedName>
        <fullName evidence="5">DUF4337 domain-containing protein</fullName>
    </recommendedName>
</protein>
<accession>A0A6M5YWW5</accession>
<sequence length="284" mass="31120">MANTHEHLEHAEHAEHNSHDPFNQRVAVSMAIVAALLAGISMVGHRTHNAVLQLQGDSNRLLGDVNRVIGDANRVGTEAASAETEKSNLFAWYQAKRQRQAQFENDATIIELMPGTELLGKDADEEAKKRAAGKDAKRAETVTGFRKRVAEYNKTNEKKDNLPDLIERGDEAGKRAERLRAEAAKIRSEADTFRTQAEKKTAEAEHTHHQADRLDIAHLSAEIGLVLCSIALLTKKKVYWFTGLGAAVVAIGLTASAYTIPHHHPADSHDAPTHAAPDDKGKPH</sequence>
<organism evidence="3 4">
    <name type="scientific">Frigoriglobus tundricola</name>
    <dbReference type="NCBI Taxonomy" id="2774151"/>
    <lineage>
        <taxon>Bacteria</taxon>
        <taxon>Pseudomonadati</taxon>
        <taxon>Planctomycetota</taxon>
        <taxon>Planctomycetia</taxon>
        <taxon>Gemmatales</taxon>
        <taxon>Gemmataceae</taxon>
        <taxon>Frigoriglobus</taxon>
    </lineage>
</organism>
<dbReference type="RefSeq" id="WP_171472799.1">
    <property type="nucleotide sequence ID" value="NZ_CP053452.2"/>
</dbReference>
<feature type="region of interest" description="Disordered" evidence="1">
    <location>
        <begin position="264"/>
        <end position="284"/>
    </location>
</feature>
<dbReference type="Pfam" id="PF14235">
    <property type="entry name" value="DUF4337"/>
    <property type="match status" value="2"/>
</dbReference>
<evidence type="ECO:0000313" key="3">
    <source>
        <dbReference type="EMBL" id="QJW97432.1"/>
    </source>
</evidence>
<dbReference type="KEGG" id="ftj:FTUN_5006"/>
<name>A0A6M5YWW5_9BACT</name>